<dbReference type="AlphaFoldDB" id="A0A844ZA69"/>
<gene>
    <name evidence="2" type="ORF">GRI35_12030</name>
</gene>
<organism evidence="2 3">
    <name type="scientific">Pontixanthobacter aestiaquae</name>
    <dbReference type="NCBI Taxonomy" id="1509367"/>
    <lineage>
        <taxon>Bacteria</taxon>
        <taxon>Pseudomonadati</taxon>
        <taxon>Pseudomonadota</taxon>
        <taxon>Alphaproteobacteria</taxon>
        <taxon>Sphingomonadales</taxon>
        <taxon>Erythrobacteraceae</taxon>
        <taxon>Pontixanthobacter</taxon>
    </lineage>
</organism>
<comment type="caution">
    <text evidence="2">The sequence shown here is derived from an EMBL/GenBank/DDBJ whole genome shotgun (WGS) entry which is preliminary data.</text>
</comment>
<reference evidence="2 3" key="1">
    <citation type="submission" date="2019-12" db="EMBL/GenBank/DDBJ databases">
        <title>Genomic-based taxomic classification of the family Erythrobacteraceae.</title>
        <authorList>
            <person name="Xu L."/>
        </authorList>
    </citation>
    <scope>NUCLEOTIDE SEQUENCE [LARGE SCALE GENOMIC DNA]</scope>
    <source>
        <strain evidence="2 3">KCTC 42006</strain>
    </source>
</reference>
<keyword evidence="1" id="KW-0732">Signal</keyword>
<keyword evidence="3" id="KW-1185">Reference proteome</keyword>
<dbReference type="Proteomes" id="UP000460290">
    <property type="component" value="Unassembled WGS sequence"/>
</dbReference>
<evidence type="ECO:0000256" key="1">
    <source>
        <dbReference type="SAM" id="SignalP"/>
    </source>
</evidence>
<evidence type="ECO:0000313" key="2">
    <source>
        <dbReference type="EMBL" id="MXO84096.1"/>
    </source>
</evidence>
<feature type="signal peptide" evidence="1">
    <location>
        <begin position="1"/>
        <end position="20"/>
    </location>
</feature>
<dbReference type="EMBL" id="WTYZ01000001">
    <property type="protein sequence ID" value="MXO84096.1"/>
    <property type="molecule type" value="Genomic_DNA"/>
</dbReference>
<sequence length="104" mass="11550">MMIASAIFAYAMASVPAPTAQDLANAWYKKLPAEGMAHCPAVGSFEALPTHDEHVYRVNYGFVGENSSTEMKYTAKLKFEESIWVWHSGDFPRCSIMIIENSEG</sequence>
<dbReference type="RefSeq" id="WP_160614375.1">
    <property type="nucleotide sequence ID" value="NZ_JAUFQM010000001.1"/>
</dbReference>
<name>A0A844ZA69_9SPHN</name>
<feature type="chain" id="PRO_5032746454" evidence="1">
    <location>
        <begin position="21"/>
        <end position="104"/>
    </location>
</feature>
<accession>A0A844ZA69</accession>
<protein>
    <submittedName>
        <fullName evidence="2">Uncharacterized protein</fullName>
    </submittedName>
</protein>
<evidence type="ECO:0000313" key="3">
    <source>
        <dbReference type="Proteomes" id="UP000460290"/>
    </source>
</evidence>
<proteinExistence type="predicted"/>